<name>A0AAW8F2A4_9ACTN</name>
<evidence type="ECO:0000313" key="2">
    <source>
        <dbReference type="Proteomes" id="UP001234216"/>
    </source>
</evidence>
<reference evidence="1" key="1">
    <citation type="submission" date="2023-07" db="EMBL/GenBank/DDBJ databases">
        <title>Comparative genomics of wheat-associated soil bacteria to identify genetic determinants of phenazine resistance.</title>
        <authorList>
            <person name="Mouncey N."/>
        </authorList>
    </citation>
    <scope>NUCLEOTIDE SEQUENCE</scope>
    <source>
        <strain evidence="1">V4I22</strain>
    </source>
</reference>
<sequence length="290" mass="30952">MADHAPVLVLDGPPGAGKTSLLARIVCALGDSAVWFTEPNARLSTGLAAPVHPSPAGHTLWFLQHELDKARAMAHLVADPATSLLISDRNHLGALAYCYATRAEDSLPYSTARDFYARRIAPELPETVLTAILLVSPEQSLTRRGNVAELPRWKQWFDEGLLERLHTFYTDIAPTLCPTPPAIINTDGATRESVLAQVAGVLEDAGFDHTARALTSSAAPAARPPLDEQFADAYTQLGGLEAFGHPFTPAFAHRGGTVQLCQLGALHADAAGHTRLWNPLTDAPPVRGAA</sequence>
<organism evidence="1 2">
    <name type="scientific">Streptomyces canus</name>
    <dbReference type="NCBI Taxonomy" id="58343"/>
    <lineage>
        <taxon>Bacteria</taxon>
        <taxon>Bacillati</taxon>
        <taxon>Actinomycetota</taxon>
        <taxon>Actinomycetes</taxon>
        <taxon>Kitasatosporales</taxon>
        <taxon>Streptomycetaceae</taxon>
        <taxon>Streptomyces</taxon>
        <taxon>Streptomyces aurantiacus group</taxon>
    </lineage>
</organism>
<proteinExistence type="predicted"/>
<dbReference type="SUPFAM" id="SSF52540">
    <property type="entry name" value="P-loop containing nucleoside triphosphate hydrolases"/>
    <property type="match status" value="1"/>
</dbReference>
<dbReference type="InterPro" id="IPR027417">
    <property type="entry name" value="P-loop_NTPase"/>
</dbReference>
<evidence type="ECO:0000313" key="1">
    <source>
        <dbReference type="EMBL" id="MDQ0904202.1"/>
    </source>
</evidence>
<dbReference type="AlphaFoldDB" id="A0AAW8F2A4"/>
<comment type="caution">
    <text evidence="1">The sequence shown here is derived from an EMBL/GenBank/DDBJ whole genome shotgun (WGS) entry which is preliminary data.</text>
</comment>
<keyword evidence="1" id="KW-0418">Kinase</keyword>
<gene>
    <name evidence="1" type="ORF">QFZ22_000187</name>
</gene>
<protein>
    <submittedName>
        <fullName evidence="1">Thymidylate kinase</fullName>
    </submittedName>
</protein>
<dbReference type="Proteomes" id="UP001234216">
    <property type="component" value="Unassembled WGS sequence"/>
</dbReference>
<dbReference type="RefSeq" id="WP_306971743.1">
    <property type="nucleotide sequence ID" value="NZ_JAUSZV010000001.1"/>
</dbReference>
<dbReference type="GO" id="GO:0016301">
    <property type="term" value="F:kinase activity"/>
    <property type="evidence" value="ECO:0007669"/>
    <property type="project" value="UniProtKB-KW"/>
</dbReference>
<dbReference type="EMBL" id="JAUSZV010000001">
    <property type="protein sequence ID" value="MDQ0904202.1"/>
    <property type="molecule type" value="Genomic_DNA"/>
</dbReference>
<keyword evidence="1" id="KW-0808">Transferase</keyword>
<dbReference type="Gene3D" id="3.40.50.300">
    <property type="entry name" value="P-loop containing nucleotide triphosphate hydrolases"/>
    <property type="match status" value="1"/>
</dbReference>
<accession>A0AAW8F2A4</accession>